<dbReference type="PANTHER" id="PTHR35289:SF1">
    <property type="entry name" value="ATP SYNTHASE 9 MITOCHONDRIAL-RELATED"/>
    <property type="match status" value="1"/>
</dbReference>
<proteinExistence type="predicted"/>
<sequence length="102" mass="11079">MPVPPANPVASGEAEAGLFPFPNHEDEVIGGDSILSIQRGLLGKYDSPTTHEIKMALYEAEDLFGVKVDIIRLMTSLDPEEDWLNRGARALDNPYAPLGETS</sequence>
<dbReference type="EMBL" id="JAYKXN010000003">
    <property type="protein sequence ID" value="KAK7301228.1"/>
    <property type="molecule type" value="Genomic_DNA"/>
</dbReference>
<feature type="domain" description="DUF8018" evidence="1">
    <location>
        <begin position="26"/>
        <end position="102"/>
    </location>
</feature>
<dbReference type="Pfam" id="PF26057">
    <property type="entry name" value="DUF8018"/>
    <property type="match status" value="1"/>
</dbReference>
<reference evidence="2 3" key="1">
    <citation type="submission" date="2024-01" db="EMBL/GenBank/DDBJ databases">
        <title>The genomes of 5 underutilized Papilionoideae crops provide insights into root nodulation and disease resistance.</title>
        <authorList>
            <person name="Yuan L."/>
        </authorList>
    </citation>
    <scope>NUCLEOTIDE SEQUENCE [LARGE SCALE GENOMIC DNA]</scope>
    <source>
        <strain evidence="2">LY-2023</strain>
        <tissue evidence="2">Leaf</tissue>
    </source>
</reference>
<dbReference type="PANTHER" id="PTHR35289">
    <property type="entry name" value="TRANSMEMBRANE PROTEIN"/>
    <property type="match status" value="1"/>
</dbReference>
<gene>
    <name evidence="2" type="ORF">RJT34_12089</name>
</gene>
<name>A0AAN9JNT1_CLITE</name>
<protein>
    <recommendedName>
        <fullName evidence="1">DUF8018 domain-containing protein</fullName>
    </recommendedName>
</protein>
<evidence type="ECO:0000313" key="2">
    <source>
        <dbReference type="EMBL" id="KAK7301228.1"/>
    </source>
</evidence>
<organism evidence="2 3">
    <name type="scientific">Clitoria ternatea</name>
    <name type="common">Butterfly pea</name>
    <dbReference type="NCBI Taxonomy" id="43366"/>
    <lineage>
        <taxon>Eukaryota</taxon>
        <taxon>Viridiplantae</taxon>
        <taxon>Streptophyta</taxon>
        <taxon>Embryophyta</taxon>
        <taxon>Tracheophyta</taxon>
        <taxon>Spermatophyta</taxon>
        <taxon>Magnoliopsida</taxon>
        <taxon>eudicotyledons</taxon>
        <taxon>Gunneridae</taxon>
        <taxon>Pentapetalae</taxon>
        <taxon>rosids</taxon>
        <taxon>fabids</taxon>
        <taxon>Fabales</taxon>
        <taxon>Fabaceae</taxon>
        <taxon>Papilionoideae</taxon>
        <taxon>50 kb inversion clade</taxon>
        <taxon>NPAAA clade</taxon>
        <taxon>indigoferoid/millettioid clade</taxon>
        <taxon>Phaseoleae</taxon>
        <taxon>Clitoria</taxon>
    </lineage>
</organism>
<evidence type="ECO:0000313" key="3">
    <source>
        <dbReference type="Proteomes" id="UP001359559"/>
    </source>
</evidence>
<evidence type="ECO:0000259" key="1">
    <source>
        <dbReference type="Pfam" id="PF26057"/>
    </source>
</evidence>
<keyword evidence="3" id="KW-1185">Reference proteome</keyword>
<dbReference type="InterPro" id="IPR052694">
    <property type="entry name" value="Mt_uS3-like"/>
</dbReference>
<comment type="caution">
    <text evidence="2">The sequence shown here is derived from an EMBL/GenBank/DDBJ whole genome shotgun (WGS) entry which is preliminary data.</text>
</comment>
<accession>A0AAN9JNT1</accession>
<dbReference type="InterPro" id="IPR058331">
    <property type="entry name" value="DUF8018"/>
</dbReference>
<dbReference type="Proteomes" id="UP001359559">
    <property type="component" value="Unassembled WGS sequence"/>
</dbReference>
<dbReference type="AlphaFoldDB" id="A0AAN9JNT1"/>